<feature type="domain" description="F-box" evidence="1">
    <location>
        <begin position="37"/>
        <end position="78"/>
    </location>
</feature>
<dbReference type="InterPro" id="IPR036047">
    <property type="entry name" value="F-box-like_dom_sf"/>
</dbReference>
<evidence type="ECO:0000313" key="2">
    <source>
        <dbReference type="EMBL" id="EIW84645.1"/>
    </source>
</evidence>
<dbReference type="EMBL" id="JH711574">
    <property type="protein sequence ID" value="EIW84645.1"/>
    <property type="molecule type" value="Genomic_DNA"/>
</dbReference>
<dbReference type="InterPro" id="IPR032675">
    <property type="entry name" value="LRR_dom_sf"/>
</dbReference>
<dbReference type="Gene3D" id="3.80.10.10">
    <property type="entry name" value="Ribonuclease Inhibitor"/>
    <property type="match status" value="1"/>
</dbReference>
<gene>
    <name evidence="2" type="ORF">CONPUDRAFT_162022</name>
</gene>
<dbReference type="RefSeq" id="XP_007764384.1">
    <property type="nucleotide sequence ID" value="XM_007766194.1"/>
</dbReference>
<dbReference type="SUPFAM" id="SSF81383">
    <property type="entry name" value="F-box domain"/>
    <property type="match status" value="1"/>
</dbReference>
<accession>A0A5M3N168</accession>
<sequence length="523" mass="59273">MASPFPEKTDPQATVAETAEGIRRLPSRPNSFSPSYRLPPEVLVRIFIDLGPCPLATSTHVCKYWREVSLEFPCLWSIITIESHERSTGRLRLFLQRSKGTPLTITIHGIQDRKLYRELIKELSSHRCRMQKLLLSFNSNELQTTINFFASDFPVLSEVSLEPSQTSNPGARFALPKDLMGNAPELYSLRLCACVIPWHSSTFKGLTRLQLEAMWPLEPSPEELWLVLKSATALEDVRLQDVLSRLEPAPTSWPLDADVDLPHIHHIDLTETRFMEYAHFFSRVRIPANAHVTLDVITTYRGQGSIAERLTWLPPSLFSAVRSESTPSLALDMTLGPLFSFIITQTSTQHPSRGCERTSDLDCGGRINATFHHHFKYACDAVRATFNSLWFDAPLVSIRDLRITTYRDRGEWYLEGIPWSDILSALPNLRLLHAQIGPLSTAQLIDALEPQYHGVPVAELRELRFPPLAVWSKRPKLEGVAHVFEERARAGSCLDKLAVSKRLLTESECARLRRIFGSIELTY</sequence>
<dbReference type="Proteomes" id="UP000053558">
    <property type="component" value="Unassembled WGS sequence"/>
</dbReference>
<comment type="caution">
    <text evidence="2">The sequence shown here is derived from an EMBL/GenBank/DDBJ whole genome shotgun (WGS) entry which is preliminary data.</text>
</comment>
<dbReference type="KEGG" id="cput:CONPUDRAFT_162022"/>
<dbReference type="OMA" id="AWITISH"/>
<keyword evidence="3" id="KW-1185">Reference proteome</keyword>
<dbReference type="OrthoDB" id="2677149at2759"/>
<proteinExistence type="predicted"/>
<dbReference type="AlphaFoldDB" id="A0A5M3N168"/>
<dbReference type="Pfam" id="PF12937">
    <property type="entry name" value="F-box-like"/>
    <property type="match status" value="1"/>
</dbReference>
<protein>
    <recommendedName>
        <fullName evidence="1">F-box domain-containing protein</fullName>
    </recommendedName>
</protein>
<evidence type="ECO:0000313" key="3">
    <source>
        <dbReference type="Proteomes" id="UP000053558"/>
    </source>
</evidence>
<organism evidence="2 3">
    <name type="scientific">Coniophora puteana (strain RWD-64-598)</name>
    <name type="common">Brown rot fungus</name>
    <dbReference type="NCBI Taxonomy" id="741705"/>
    <lineage>
        <taxon>Eukaryota</taxon>
        <taxon>Fungi</taxon>
        <taxon>Dikarya</taxon>
        <taxon>Basidiomycota</taxon>
        <taxon>Agaricomycotina</taxon>
        <taxon>Agaricomycetes</taxon>
        <taxon>Agaricomycetidae</taxon>
        <taxon>Boletales</taxon>
        <taxon>Coniophorineae</taxon>
        <taxon>Coniophoraceae</taxon>
        <taxon>Coniophora</taxon>
    </lineage>
</organism>
<dbReference type="InterPro" id="IPR001810">
    <property type="entry name" value="F-box_dom"/>
</dbReference>
<evidence type="ECO:0000259" key="1">
    <source>
        <dbReference type="Pfam" id="PF12937"/>
    </source>
</evidence>
<name>A0A5M3N168_CONPW</name>
<reference evidence="3" key="1">
    <citation type="journal article" date="2012" name="Science">
        <title>The Paleozoic origin of enzymatic lignin decomposition reconstructed from 31 fungal genomes.</title>
        <authorList>
            <person name="Floudas D."/>
            <person name="Binder M."/>
            <person name="Riley R."/>
            <person name="Barry K."/>
            <person name="Blanchette R.A."/>
            <person name="Henrissat B."/>
            <person name="Martinez A.T."/>
            <person name="Otillar R."/>
            <person name="Spatafora J.W."/>
            <person name="Yadav J.S."/>
            <person name="Aerts A."/>
            <person name="Benoit I."/>
            <person name="Boyd A."/>
            <person name="Carlson A."/>
            <person name="Copeland A."/>
            <person name="Coutinho P.M."/>
            <person name="de Vries R.P."/>
            <person name="Ferreira P."/>
            <person name="Findley K."/>
            <person name="Foster B."/>
            <person name="Gaskell J."/>
            <person name="Glotzer D."/>
            <person name="Gorecki P."/>
            <person name="Heitman J."/>
            <person name="Hesse C."/>
            <person name="Hori C."/>
            <person name="Igarashi K."/>
            <person name="Jurgens J.A."/>
            <person name="Kallen N."/>
            <person name="Kersten P."/>
            <person name="Kohler A."/>
            <person name="Kuees U."/>
            <person name="Kumar T.K.A."/>
            <person name="Kuo A."/>
            <person name="LaButti K."/>
            <person name="Larrondo L.F."/>
            <person name="Lindquist E."/>
            <person name="Ling A."/>
            <person name="Lombard V."/>
            <person name="Lucas S."/>
            <person name="Lundell T."/>
            <person name="Martin R."/>
            <person name="McLaughlin D.J."/>
            <person name="Morgenstern I."/>
            <person name="Morin E."/>
            <person name="Murat C."/>
            <person name="Nagy L.G."/>
            <person name="Nolan M."/>
            <person name="Ohm R.A."/>
            <person name="Patyshakuliyeva A."/>
            <person name="Rokas A."/>
            <person name="Ruiz-Duenas F.J."/>
            <person name="Sabat G."/>
            <person name="Salamov A."/>
            <person name="Samejima M."/>
            <person name="Schmutz J."/>
            <person name="Slot J.C."/>
            <person name="St John F."/>
            <person name="Stenlid J."/>
            <person name="Sun H."/>
            <person name="Sun S."/>
            <person name="Syed K."/>
            <person name="Tsang A."/>
            <person name="Wiebenga A."/>
            <person name="Young D."/>
            <person name="Pisabarro A."/>
            <person name="Eastwood D.C."/>
            <person name="Martin F."/>
            <person name="Cullen D."/>
            <person name="Grigoriev I.V."/>
            <person name="Hibbett D.S."/>
        </authorList>
    </citation>
    <scope>NUCLEOTIDE SEQUENCE [LARGE SCALE GENOMIC DNA]</scope>
    <source>
        <strain evidence="3">RWD-64-598 SS2</strain>
    </source>
</reference>
<dbReference type="GeneID" id="19204646"/>